<organism evidence="1 2">
    <name type="scientific">Segatella baroniae F0067</name>
    <dbReference type="NCBI Taxonomy" id="1115809"/>
    <lineage>
        <taxon>Bacteria</taxon>
        <taxon>Pseudomonadati</taxon>
        <taxon>Bacteroidota</taxon>
        <taxon>Bacteroidia</taxon>
        <taxon>Bacteroidales</taxon>
        <taxon>Prevotellaceae</taxon>
        <taxon>Segatella</taxon>
    </lineage>
</organism>
<reference evidence="1 2" key="1">
    <citation type="submission" date="2013-08" db="EMBL/GenBank/DDBJ databases">
        <authorList>
            <person name="Durkin A.S."/>
            <person name="Haft D.R."/>
            <person name="McCorrison J."/>
            <person name="Torralba M."/>
            <person name="Gillis M."/>
            <person name="Haft D.H."/>
            <person name="Methe B."/>
            <person name="Sutton G."/>
            <person name="Nelson K.E."/>
        </authorList>
    </citation>
    <scope>NUCLEOTIDE SEQUENCE [LARGE SCALE GENOMIC DNA]</scope>
    <source>
        <strain evidence="1 2">F0067</strain>
    </source>
</reference>
<name>U2QB83_9BACT</name>
<evidence type="ECO:0000313" key="2">
    <source>
        <dbReference type="Proteomes" id="UP000016648"/>
    </source>
</evidence>
<comment type="caution">
    <text evidence="1">The sequence shown here is derived from an EMBL/GenBank/DDBJ whole genome shotgun (WGS) entry which is preliminary data.</text>
</comment>
<dbReference type="Proteomes" id="UP000016648">
    <property type="component" value="Unassembled WGS sequence"/>
</dbReference>
<dbReference type="EMBL" id="AWEY01000036">
    <property type="protein sequence ID" value="ERK38563.1"/>
    <property type="molecule type" value="Genomic_DNA"/>
</dbReference>
<gene>
    <name evidence="1" type="ORF">HMPREF9135_2074</name>
</gene>
<proteinExistence type="predicted"/>
<keyword evidence="2" id="KW-1185">Reference proteome</keyword>
<evidence type="ECO:0000313" key="1">
    <source>
        <dbReference type="EMBL" id="ERK38563.1"/>
    </source>
</evidence>
<accession>U2QB83</accession>
<dbReference type="PATRIC" id="fig|1115809.3.peg.2117"/>
<sequence>MVSTSVFKGEETTQKRYVRESLERAVGELRTAKEIGRQLQSATDFIQEMKLEEES</sequence>
<dbReference type="AlphaFoldDB" id="U2QB83"/>
<protein>
    <submittedName>
        <fullName evidence="1">Uncharacterized protein</fullName>
    </submittedName>
</protein>